<dbReference type="Proteomes" id="UP001432180">
    <property type="component" value="Chromosome"/>
</dbReference>
<dbReference type="CDD" id="cd00082">
    <property type="entry name" value="HisKA"/>
    <property type="match status" value="1"/>
</dbReference>
<proteinExistence type="predicted"/>
<evidence type="ECO:0000256" key="1">
    <source>
        <dbReference type="ARBA" id="ARBA00000085"/>
    </source>
</evidence>
<dbReference type="InterPro" id="IPR036097">
    <property type="entry name" value="HisK_dim/P_sf"/>
</dbReference>
<protein>
    <recommendedName>
        <fullName evidence="2">histidine kinase</fullName>
        <ecNumber evidence="2">2.7.13.3</ecNumber>
    </recommendedName>
</protein>
<dbReference type="SUPFAM" id="SSF52172">
    <property type="entry name" value="CheY-like"/>
    <property type="match status" value="2"/>
</dbReference>
<dbReference type="InterPro" id="IPR003594">
    <property type="entry name" value="HATPase_dom"/>
</dbReference>
<dbReference type="PROSITE" id="PS50109">
    <property type="entry name" value="HIS_KIN"/>
    <property type="match status" value="1"/>
</dbReference>
<evidence type="ECO:0000259" key="6">
    <source>
        <dbReference type="PROSITE" id="PS50110"/>
    </source>
</evidence>
<reference evidence="7 8" key="1">
    <citation type="journal article" date="2023" name="Microorganisms">
        <title>Thiorhodovibrio frisius and Trv. litoralis spp. nov., Two Novel Members from a Clade of Fastidious Purple Sulfur Bacteria That Exhibit Unique Red-Shifted Light-Harvesting Capabilities.</title>
        <authorList>
            <person name="Methner A."/>
            <person name="Kuzyk S.B."/>
            <person name="Petersen J."/>
            <person name="Bauer S."/>
            <person name="Brinkmann H."/>
            <person name="Sichau K."/>
            <person name="Wanner G."/>
            <person name="Wolf J."/>
            <person name="Neumann-Schaal M."/>
            <person name="Henke P."/>
            <person name="Tank M."/>
            <person name="Sproer C."/>
            <person name="Bunk B."/>
            <person name="Overmann J."/>
        </authorList>
    </citation>
    <scope>NUCLEOTIDE SEQUENCE [LARGE SCALE GENOMIC DNA]</scope>
    <source>
        <strain evidence="7 8">DSM 6702</strain>
    </source>
</reference>
<comment type="catalytic activity">
    <reaction evidence="1">
        <text>ATP + protein L-histidine = ADP + protein N-phospho-L-histidine.</text>
        <dbReference type="EC" id="2.7.13.3"/>
    </reaction>
</comment>
<dbReference type="Gene3D" id="3.40.50.2300">
    <property type="match status" value="2"/>
</dbReference>
<evidence type="ECO:0000313" key="7">
    <source>
        <dbReference type="EMBL" id="WPL16824.1"/>
    </source>
</evidence>
<evidence type="ECO:0000256" key="2">
    <source>
        <dbReference type="ARBA" id="ARBA00012438"/>
    </source>
</evidence>
<dbReference type="PANTHER" id="PTHR43547">
    <property type="entry name" value="TWO-COMPONENT HISTIDINE KINASE"/>
    <property type="match status" value="1"/>
</dbReference>
<organism evidence="7 8">
    <name type="scientific">Thiorhodovibrio winogradskyi</name>
    <dbReference type="NCBI Taxonomy" id="77007"/>
    <lineage>
        <taxon>Bacteria</taxon>
        <taxon>Pseudomonadati</taxon>
        <taxon>Pseudomonadota</taxon>
        <taxon>Gammaproteobacteria</taxon>
        <taxon>Chromatiales</taxon>
        <taxon>Chromatiaceae</taxon>
        <taxon>Thiorhodovibrio</taxon>
    </lineage>
</organism>
<dbReference type="InterPro" id="IPR005467">
    <property type="entry name" value="His_kinase_dom"/>
</dbReference>
<feature type="modified residue" description="4-aspartylphosphate" evidence="4">
    <location>
        <position position="204"/>
    </location>
</feature>
<feature type="domain" description="Response regulatory" evidence="6">
    <location>
        <begin position="155"/>
        <end position="271"/>
    </location>
</feature>
<feature type="modified residue" description="4-aspartylphosphate" evidence="4">
    <location>
        <position position="56"/>
    </location>
</feature>
<dbReference type="SUPFAM" id="SSF47384">
    <property type="entry name" value="Homodimeric domain of signal transducing histidine kinase"/>
    <property type="match status" value="1"/>
</dbReference>
<dbReference type="EMBL" id="CP121472">
    <property type="protein sequence ID" value="WPL16824.1"/>
    <property type="molecule type" value="Genomic_DNA"/>
</dbReference>
<dbReference type="Pfam" id="PF00072">
    <property type="entry name" value="Response_reg"/>
    <property type="match status" value="2"/>
</dbReference>
<dbReference type="SUPFAM" id="SSF55874">
    <property type="entry name" value="ATPase domain of HSP90 chaperone/DNA topoisomerase II/histidine kinase"/>
    <property type="match status" value="1"/>
</dbReference>
<dbReference type="CDD" id="cd00075">
    <property type="entry name" value="HATPase"/>
    <property type="match status" value="1"/>
</dbReference>
<sequence>MEKASRILIVDDMTNMRRTLRYALERLGYAVAGEAADGVEALGMLRRGNVDLVLSDWNMPNMDGLALLKKVRGQPATASLPLVMVTGELERTKVAEAIRAGVTDFVAKPFTSETLAQRVESALKGASASDTKPFADPTLARIRVARKRDPERQRIILTVDDERDNIEIVAEALKPDYIVKAAINGRTALKAARAETPPDLILLDIMMPEMDGMAVLKALKADPRTTDIPVIFVTAKTQSEDIAAGLDAGAADYVTKPIQPLVLRARIATQLRLKDATDTLREQLDLTVEHVRLQEDIDRMVRHDIRNPLTAIVGYTEELNDLAYLSSVQRDLVDKIEQAAYTVSELVNFSVELLRIERGDYQPKLAPVDLVGLSQRVARDLQPLARNKSVDVVLQDQSEKVVVKAERLLVYSVLANLIRNAIEAAPAKSSVLVRFGREDQQGLISVLNKGEVPAAIRPRLFDKGVTFGKEGGSGLGTYCAKLMTEVQGGRISFVSSAEDGTCFTMKLPATVGARGEG</sequence>
<keyword evidence="8" id="KW-1185">Reference proteome</keyword>
<dbReference type="PANTHER" id="PTHR43547:SF2">
    <property type="entry name" value="HYBRID SIGNAL TRANSDUCTION HISTIDINE KINASE C"/>
    <property type="match status" value="1"/>
</dbReference>
<dbReference type="RefSeq" id="WP_328987357.1">
    <property type="nucleotide sequence ID" value="NZ_CP121472.1"/>
</dbReference>
<dbReference type="InterPro" id="IPR011006">
    <property type="entry name" value="CheY-like_superfamily"/>
</dbReference>
<dbReference type="Pfam" id="PF02518">
    <property type="entry name" value="HATPase_c"/>
    <property type="match status" value="1"/>
</dbReference>
<keyword evidence="3 4" id="KW-0597">Phosphoprotein</keyword>
<dbReference type="Gene3D" id="3.30.565.10">
    <property type="entry name" value="Histidine kinase-like ATPase, C-terminal domain"/>
    <property type="match status" value="1"/>
</dbReference>
<feature type="domain" description="Response regulatory" evidence="6">
    <location>
        <begin position="6"/>
        <end position="123"/>
    </location>
</feature>
<dbReference type="SMART" id="SM00387">
    <property type="entry name" value="HATPase_c"/>
    <property type="match status" value="1"/>
</dbReference>
<dbReference type="Pfam" id="PF00512">
    <property type="entry name" value="HisKA"/>
    <property type="match status" value="1"/>
</dbReference>
<evidence type="ECO:0000256" key="4">
    <source>
        <dbReference type="PROSITE-ProRule" id="PRU00169"/>
    </source>
</evidence>
<evidence type="ECO:0000256" key="3">
    <source>
        <dbReference type="ARBA" id="ARBA00022553"/>
    </source>
</evidence>
<feature type="domain" description="Histidine kinase" evidence="5">
    <location>
        <begin position="300"/>
        <end position="511"/>
    </location>
</feature>
<dbReference type="SMART" id="SM00448">
    <property type="entry name" value="REC"/>
    <property type="match status" value="2"/>
</dbReference>
<dbReference type="InterPro" id="IPR003661">
    <property type="entry name" value="HisK_dim/P_dom"/>
</dbReference>
<evidence type="ECO:0000259" key="5">
    <source>
        <dbReference type="PROSITE" id="PS50109"/>
    </source>
</evidence>
<name>A0ABZ0S8I1_9GAMM</name>
<accession>A0ABZ0S8I1</accession>
<gene>
    <name evidence="7" type="primary">cheY_7</name>
    <name evidence="7" type="ORF">Thiowin_01798</name>
</gene>
<dbReference type="InterPro" id="IPR036890">
    <property type="entry name" value="HATPase_C_sf"/>
</dbReference>
<dbReference type="PROSITE" id="PS50110">
    <property type="entry name" value="RESPONSE_REGULATORY"/>
    <property type="match status" value="2"/>
</dbReference>
<evidence type="ECO:0000313" key="8">
    <source>
        <dbReference type="Proteomes" id="UP001432180"/>
    </source>
</evidence>
<dbReference type="Gene3D" id="1.10.287.130">
    <property type="match status" value="1"/>
</dbReference>
<dbReference type="InterPro" id="IPR001789">
    <property type="entry name" value="Sig_transdc_resp-reg_receiver"/>
</dbReference>
<dbReference type="SMART" id="SM00388">
    <property type="entry name" value="HisKA"/>
    <property type="match status" value="1"/>
</dbReference>
<dbReference type="EC" id="2.7.13.3" evidence="2"/>